<comment type="catalytic activity">
    <reaction evidence="3">
        <text>2 GTP = 3',3'-c-di-GMP + 2 diphosphate</text>
        <dbReference type="Rhea" id="RHEA:24898"/>
        <dbReference type="ChEBI" id="CHEBI:33019"/>
        <dbReference type="ChEBI" id="CHEBI:37565"/>
        <dbReference type="ChEBI" id="CHEBI:58805"/>
        <dbReference type="EC" id="2.7.7.65"/>
    </reaction>
</comment>
<evidence type="ECO:0000259" key="4">
    <source>
        <dbReference type="PROSITE" id="PS50887"/>
    </source>
</evidence>
<dbReference type="GO" id="GO:1902201">
    <property type="term" value="P:negative regulation of bacterial-type flagellum-dependent cell motility"/>
    <property type="evidence" value="ECO:0007669"/>
    <property type="project" value="TreeGrafter"/>
</dbReference>
<dbReference type="InterPro" id="IPR011990">
    <property type="entry name" value="TPR-like_helical_dom_sf"/>
</dbReference>
<dbReference type="PANTHER" id="PTHR45138">
    <property type="entry name" value="REGULATORY COMPONENTS OF SENSORY TRANSDUCTION SYSTEM"/>
    <property type="match status" value="1"/>
</dbReference>
<gene>
    <name evidence="5" type="ORF">FKV24_006645</name>
</gene>
<dbReference type="SUPFAM" id="SSF55073">
    <property type="entry name" value="Nucleotide cyclase"/>
    <property type="match status" value="1"/>
</dbReference>
<dbReference type="EC" id="2.7.7.65" evidence="2"/>
<dbReference type="InterPro" id="IPR043128">
    <property type="entry name" value="Rev_trsase/Diguanyl_cyclase"/>
</dbReference>
<protein>
    <recommendedName>
        <fullName evidence="2">diguanylate cyclase</fullName>
        <ecNumber evidence="2">2.7.7.65</ecNumber>
    </recommendedName>
</protein>
<dbReference type="FunFam" id="3.30.70.270:FF:000001">
    <property type="entry name" value="Diguanylate cyclase domain protein"/>
    <property type="match status" value="1"/>
</dbReference>
<proteinExistence type="predicted"/>
<reference evidence="5 6" key="1">
    <citation type="submission" date="2019-10" db="EMBL/GenBank/DDBJ databases">
        <title>Lysobacter alkalisoli sp. nov., isolated from saline-alkaline soil.</title>
        <authorList>
            <person name="Sun J.-Q."/>
        </authorList>
    </citation>
    <scope>NUCLEOTIDE SEQUENCE [LARGE SCALE GENOMIC DNA]</scope>
    <source>
        <strain evidence="5 6">KCTC 42381</strain>
    </source>
</reference>
<dbReference type="PROSITE" id="PS50887">
    <property type="entry name" value="GGDEF"/>
    <property type="match status" value="1"/>
</dbReference>
<dbReference type="Gene3D" id="1.25.40.10">
    <property type="entry name" value="Tetratricopeptide repeat domain"/>
    <property type="match status" value="1"/>
</dbReference>
<dbReference type="PANTHER" id="PTHR45138:SF9">
    <property type="entry name" value="DIGUANYLATE CYCLASE DGCM-RELATED"/>
    <property type="match status" value="1"/>
</dbReference>
<comment type="cofactor">
    <cofactor evidence="1">
        <name>Mg(2+)</name>
        <dbReference type="ChEBI" id="CHEBI:18420"/>
    </cofactor>
</comment>
<dbReference type="SUPFAM" id="SSF48452">
    <property type="entry name" value="TPR-like"/>
    <property type="match status" value="1"/>
</dbReference>
<dbReference type="InterPro" id="IPR050469">
    <property type="entry name" value="Diguanylate_Cyclase"/>
</dbReference>
<dbReference type="EMBL" id="VICD02000098">
    <property type="protein sequence ID" value="KAB8193362.1"/>
    <property type="molecule type" value="Genomic_DNA"/>
</dbReference>
<organism evidence="5 6">
    <name type="scientific">Marilutibacter maris</name>
    <dbReference type="NCBI Taxonomy" id="1605891"/>
    <lineage>
        <taxon>Bacteria</taxon>
        <taxon>Pseudomonadati</taxon>
        <taxon>Pseudomonadota</taxon>
        <taxon>Gammaproteobacteria</taxon>
        <taxon>Lysobacterales</taxon>
        <taxon>Lysobacteraceae</taxon>
        <taxon>Marilutibacter</taxon>
    </lineage>
</organism>
<dbReference type="InterPro" id="IPR029787">
    <property type="entry name" value="Nucleotide_cyclase"/>
</dbReference>
<feature type="domain" description="GGDEF" evidence="4">
    <location>
        <begin position="447"/>
        <end position="580"/>
    </location>
</feature>
<name>A0A508B4X0_9GAMM</name>
<dbReference type="GO" id="GO:0005886">
    <property type="term" value="C:plasma membrane"/>
    <property type="evidence" value="ECO:0007669"/>
    <property type="project" value="TreeGrafter"/>
</dbReference>
<evidence type="ECO:0000313" key="5">
    <source>
        <dbReference type="EMBL" id="KAB8193362.1"/>
    </source>
</evidence>
<dbReference type="CDD" id="cd01949">
    <property type="entry name" value="GGDEF"/>
    <property type="match status" value="1"/>
</dbReference>
<dbReference type="GO" id="GO:0043709">
    <property type="term" value="P:cell adhesion involved in single-species biofilm formation"/>
    <property type="evidence" value="ECO:0007669"/>
    <property type="project" value="TreeGrafter"/>
</dbReference>
<dbReference type="SMART" id="SM00267">
    <property type="entry name" value="GGDEF"/>
    <property type="match status" value="1"/>
</dbReference>
<dbReference type="NCBIfam" id="TIGR00254">
    <property type="entry name" value="GGDEF"/>
    <property type="match status" value="1"/>
</dbReference>
<dbReference type="AlphaFoldDB" id="A0A508B4X0"/>
<evidence type="ECO:0000256" key="1">
    <source>
        <dbReference type="ARBA" id="ARBA00001946"/>
    </source>
</evidence>
<dbReference type="Proteomes" id="UP000320431">
    <property type="component" value="Unassembled WGS sequence"/>
</dbReference>
<dbReference type="GO" id="GO:0052621">
    <property type="term" value="F:diguanylate cyclase activity"/>
    <property type="evidence" value="ECO:0007669"/>
    <property type="project" value="UniProtKB-EC"/>
</dbReference>
<evidence type="ECO:0000256" key="2">
    <source>
        <dbReference type="ARBA" id="ARBA00012528"/>
    </source>
</evidence>
<dbReference type="InterPro" id="IPR000160">
    <property type="entry name" value="GGDEF_dom"/>
</dbReference>
<dbReference type="Gene3D" id="3.30.70.270">
    <property type="match status" value="1"/>
</dbReference>
<comment type="caution">
    <text evidence="5">The sequence shown here is derived from an EMBL/GenBank/DDBJ whole genome shotgun (WGS) entry which is preliminary data.</text>
</comment>
<evidence type="ECO:0000313" key="6">
    <source>
        <dbReference type="Proteomes" id="UP000320431"/>
    </source>
</evidence>
<dbReference type="RefSeq" id="WP_141481824.1">
    <property type="nucleotide sequence ID" value="NZ_VICD02000098.1"/>
</dbReference>
<evidence type="ECO:0000256" key="3">
    <source>
        <dbReference type="ARBA" id="ARBA00034247"/>
    </source>
</evidence>
<dbReference type="Pfam" id="PF00990">
    <property type="entry name" value="GGDEF"/>
    <property type="match status" value="1"/>
</dbReference>
<sequence length="599" mass="65268">MKPALHTLVLALALATAGAPLRAQSPPAAAELLEQADAVRSTDPARFGAALDEVDKRAGELSEPQRQHLRLLQAYRLGYGGQYPAAIGLAQDVFQSAADGPVKFRAGLLLANSAATTRDFSLALKSLENTIALPSEGIPQELIEQAQLVAGIIYNQLGQHEKTLQFATSVQQMEASERSRCFASQLQYEALANLQPERSGERIPRIREAIAACEAIGEAVASNLMRINLARSMAAQGDKSGAIATLQAHTEEVEKTRYPRLVAEFHSTLAAYLIDEERLDAAATHARAALEASRANTHSLPRVSAYRILYEIALARHDIPQALDNYRHYAEADKAYLDDVKVRELAVQQIRNEVQQKDQAIALLSKQNEVLKLEQQVAHTSAQNTRLLLLLLGVVLAGIGYWAYKIKRVQMAFRRQAQTDGLTGISNRRHFRDAADAQLKRCGESGREAALVLLDLDNFKLINDRHGHAAGDWVLKQVAEACKAVCRDGDLCGRLGGEEFGILSCGGDADAARRIADRCRERLAAIDASQVGHDQRITASFGCTTSRRSGYVFETMFTDADTAMYRAKGSGRDRVVLHADDATPTPTPAVHGRLETSPG</sequence>
<accession>A0A508B4X0</accession>